<organism evidence="2 3">
    <name type="scientific">Microvenator marinus</name>
    <dbReference type="NCBI Taxonomy" id="2600177"/>
    <lineage>
        <taxon>Bacteria</taxon>
        <taxon>Deltaproteobacteria</taxon>
        <taxon>Bradymonadales</taxon>
        <taxon>Microvenatoraceae</taxon>
        <taxon>Microvenator</taxon>
    </lineage>
</organism>
<proteinExistence type="predicted"/>
<keyword evidence="3" id="KW-1185">Reference proteome</keyword>
<dbReference type="RefSeq" id="WP_146960932.1">
    <property type="nucleotide sequence ID" value="NZ_CP042467.1"/>
</dbReference>
<sequence>MRILLSAVLLLIAFDANAETYKALSVSGQVGVGAESGAAPSQSANGLAEATIGGGFFLDAIGLNPFGEGLYFLKRPLLGATVQAAGAGTIQSCEGCELALGALTADATLHGIYVDGSAGFKYQAPVSMTQRFWRSTQGLEERRLGFHFPGVMSVDADEPDYRIKLRLLGFDTDRTEVLKHVGPETGHLGDDYRWYIYGFAADIDLGDESYHLRGATYEINYWVSPQPHTDARNEPIPLVRDYRDGADRVSSMELTVVDVGRSAPGLGVTRAAFGMTFLTPLNPGVADFHDIAFSWAFGLGQNAFELQRTLWDGDGILKPRHQPFGWNVELGSFHRISPSGLAVDRGQKVRADLGWRISDALYTSASATAIRAERKLVYEPWAFLLDEFGDTLPMIMGRLEVNAAWDINEFSTLSASAWTENSDRPNTSSGFNLSLGFNY</sequence>
<feature type="signal peptide" evidence="1">
    <location>
        <begin position="1"/>
        <end position="18"/>
    </location>
</feature>
<gene>
    <name evidence="2" type="ORF">FRD01_14795</name>
</gene>
<feature type="chain" id="PRO_5022901062" evidence="1">
    <location>
        <begin position="19"/>
        <end position="439"/>
    </location>
</feature>
<evidence type="ECO:0000256" key="1">
    <source>
        <dbReference type="SAM" id="SignalP"/>
    </source>
</evidence>
<evidence type="ECO:0000313" key="2">
    <source>
        <dbReference type="EMBL" id="QED28476.1"/>
    </source>
</evidence>
<protein>
    <submittedName>
        <fullName evidence="2">Uncharacterized protein</fullName>
    </submittedName>
</protein>
<keyword evidence="1" id="KW-0732">Signal</keyword>
<dbReference type="KEGG" id="bbae:FRD01_14795"/>
<name>A0A5B8XXV1_9DELT</name>
<accession>A0A5B8XXV1</accession>
<reference evidence="2 3" key="1">
    <citation type="submission" date="2019-08" db="EMBL/GenBank/DDBJ databases">
        <authorList>
            <person name="Liang Q."/>
        </authorList>
    </citation>
    <scope>NUCLEOTIDE SEQUENCE [LARGE SCALE GENOMIC DNA]</scope>
    <source>
        <strain evidence="2 3">V1718</strain>
    </source>
</reference>
<dbReference type="Proteomes" id="UP000321595">
    <property type="component" value="Chromosome"/>
</dbReference>
<dbReference type="EMBL" id="CP042467">
    <property type="protein sequence ID" value="QED28476.1"/>
    <property type="molecule type" value="Genomic_DNA"/>
</dbReference>
<dbReference type="AlphaFoldDB" id="A0A5B8XXV1"/>
<evidence type="ECO:0000313" key="3">
    <source>
        <dbReference type="Proteomes" id="UP000321595"/>
    </source>
</evidence>